<proteinExistence type="predicted"/>
<keyword evidence="3" id="KW-1185">Reference proteome</keyword>
<sequence>MYVRRLTLTQTADIHSQWSSIIPLWRVSSLALCSPSLASRGRHRALLFRGLWIFLSLASAHSLALLSRDARSALCRKIRQSNSSERLVRFLFALLGRFSGCGGNRAVASTEWLVFSNSRERNCCGEGILTFLFLRRSHSAGFPRNESCRFGWDKYSKRILS</sequence>
<evidence type="ECO:0000313" key="2">
    <source>
        <dbReference type="EMBL" id="GFU01425.1"/>
    </source>
</evidence>
<dbReference type="AlphaFoldDB" id="A0A8X6UEB3"/>
<evidence type="ECO:0000256" key="1">
    <source>
        <dbReference type="SAM" id="Phobius"/>
    </source>
</evidence>
<keyword evidence="1" id="KW-0812">Transmembrane</keyword>
<gene>
    <name evidence="2" type="ORF">NPIL_479201</name>
</gene>
<organism evidence="2 3">
    <name type="scientific">Nephila pilipes</name>
    <name type="common">Giant wood spider</name>
    <name type="synonym">Nephila maculata</name>
    <dbReference type="NCBI Taxonomy" id="299642"/>
    <lineage>
        <taxon>Eukaryota</taxon>
        <taxon>Metazoa</taxon>
        <taxon>Ecdysozoa</taxon>
        <taxon>Arthropoda</taxon>
        <taxon>Chelicerata</taxon>
        <taxon>Arachnida</taxon>
        <taxon>Araneae</taxon>
        <taxon>Araneomorphae</taxon>
        <taxon>Entelegynae</taxon>
        <taxon>Araneoidea</taxon>
        <taxon>Nephilidae</taxon>
        <taxon>Nephila</taxon>
    </lineage>
</organism>
<feature type="transmembrane region" description="Helical" evidence="1">
    <location>
        <begin position="46"/>
        <end position="66"/>
    </location>
</feature>
<evidence type="ECO:0000313" key="3">
    <source>
        <dbReference type="Proteomes" id="UP000887013"/>
    </source>
</evidence>
<reference evidence="2" key="1">
    <citation type="submission" date="2020-08" db="EMBL/GenBank/DDBJ databases">
        <title>Multicomponent nature underlies the extraordinary mechanical properties of spider dragline silk.</title>
        <authorList>
            <person name="Kono N."/>
            <person name="Nakamura H."/>
            <person name="Mori M."/>
            <person name="Yoshida Y."/>
            <person name="Ohtoshi R."/>
            <person name="Malay A.D."/>
            <person name="Moran D.A.P."/>
            <person name="Tomita M."/>
            <person name="Numata K."/>
            <person name="Arakawa K."/>
        </authorList>
    </citation>
    <scope>NUCLEOTIDE SEQUENCE</scope>
</reference>
<comment type="caution">
    <text evidence="2">The sequence shown here is derived from an EMBL/GenBank/DDBJ whole genome shotgun (WGS) entry which is preliminary data.</text>
</comment>
<dbReference type="EMBL" id="BMAW01027278">
    <property type="protein sequence ID" value="GFU01425.1"/>
    <property type="molecule type" value="Genomic_DNA"/>
</dbReference>
<accession>A0A8X6UEB3</accession>
<keyword evidence="1" id="KW-0472">Membrane</keyword>
<keyword evidence="1" id="KW-1133">Transmembrane helix</keyword>
<protein>
    <submittedName>
        <fullName evidence="2">Uncharacterized protein</fullName>
    </submittedName>
</protein>
<dbReference type="Proteomes" id="UP000887013">
    <property type="component" value="Unassembled WGS sequence"/>
</dbReference>
<name>A0A8X6UEB3_NEPPI</name>